<evidence type="ECO:0000256" key="1">
    <source>
        <dbReference type="ARBA" id="ARBA00006484"/>
    </source>
</evidence>
<dbReference type="PANTHER" id="PTHR43544:SF15">
    <property type="entry name" value="CHAIN DEHYDROGENASE (ATSC), PUTATIVE (AFU_ORTHOLOGUE AFUA_3G00180)-RELATED"/>
    <property type="match status" value="1"/>
</dbReference>
<reference evidence="3 4" key="1">
    <citation type="submission" date="2016-03" db="EMBL/GenBank/DDBJ databases">
        <title>Whole genome sequencing of Grifola frondosa 9006-11.</title>
        <authorList>
            <person name="Min B."/>
            <person name="Park H."/>
            <person name="Kim J.-G."/>
            <person name="Cho H."/>
            <person name="Oh Y.-L."/>
            <person name="Kong W.-S."/>
            <person name="Choi I.-G."/>
        </authorList>
    </citation>
    <scope>NUCLEOTIDE SEQUENCE [LARGE SCALE GENOMIC DNA]</scope>
    <source>
        <strain evidence="3 4">9006-11</strain>
    </source>
</reference>
<dbReference type="InterPro" id="IPR020904">
    <property type="entry name" value="Sc_DH/Rdtase_CS"/>
</dbReference>
<dbReference type="InterPro" id="IPR051468">
    <property type="entry name" value="Fungal_SecMetab_SDRs"/>
</dbReference>
<proteinExistence type="inferred from homology"/>
<comment type="caution">
    <text evidence="3">The sequence shown here is derived from an EMBL/GenBank/DDBJ whole genome shotgun (WGS) entry which is preliminary data.</text>
</comment>
<dbReference type="PROSITE" id="PS00061">
    <property type="entry name" value="ADH_SHORT"/>
    <property type="match status" value="1"/>
</dbReference>
<keyword evidence="4" id="KW-1185">Reference proteome</keyword>
<comment type="similarity">
    <text evidence="1">Belongs to the short-chain dehydrogenases/reductases (SDR) family.</text>
</comment>
<dbReference type="Pfam" id="PF00106">
    <property type="entry name" value="adh_short"/>
    <property type="match status" value="1"/>
</dbReference>
<dbReference type="GO" id="GO:0005737">
    <property type="term" value="C:cytoplasm"/>
    <property type="evidence" value="ECO:0007669"/>
    <property type="project" value="TreeGrafter"/>
</dbReference>
<dbReference type="Gene3D" id="3.40.50.720">
    <property type="entry name" value="NAD(P)-binding Rossmann-like Domain"/>
    <property type="match status" value="1"/>
</dbReference>
<organism evidence="3 4">
    <name type="scientific">Grifola frondosa</name>
    <name type="common">Maitake</name>
    <name type="synonym">Polyporus frondosus</name>
    <dbReference type="NCBI Taxonomy" id="5627"/>
    <lineage>
        <taxon>Eukaryota</taxon>
        <taxon>Fungi</taxon>
        <taxon>Dikarya</taxon>
        <taxon>Basidiomycota</taxon>
        <taxon>Agaricomycotina</taxon>
        <taxon>Agaricomycetes</taxon>
        <taxon>Polyporales</taxon>
        <taxon>Grifolaceae</taxon>
        <taxon>Grifola</taxon>
    </lineage>
</organism>
<dbReference type="PANTHER" id="PTHR43544">
    <property type="entry name" value="SHORT-CHAIN DEHYDROGENASE/REDUCTASE"/>
    <property type="match status" value="1"/>
</dbReference>
<evidence type="ECO:0000313" key="4">
    <source>
        <dbReference type="Proteomes" id="UP000092993"/>
    </source>
</evidence>
<dbReference type="Proteomes" id="UP000092993">
    <property type="component" value="Unassembled WGS sequence"/>
</dbReference>
<evidence type="ECO:0000256" key="2">
    <source>
        <dbReference type="ARBA" id="ARBA00022857"/>
    </source>
</evidence>
<dbReference type="InterPro" id="IPR002347">
    <property type="entry name" value="SDR_fam"/>
</dbReference>
<dbReference type="GO" id="GO:0016491">
    <property type="term" value="F:oxidoreductase activity"/>
    <property type="evidence" value="ECO:0007669"/>
    <property type="project" value="TreeGrafter"/>
</dbReference>
<accession>A0A1C7LPK1</accession>
<name>A0A1C7LPK1_GRIFR</name>
<dbReference type="OrthoDB" id="9876299at2759"/>
<dbReference type="InterPro" id="IPR036291">
    <property type="entry name" value="NAD(P)-bd_dom_sf"/>
</dbReference>
<gene>
    <name evidence="3" type="ORF">A0H81_13612</name>
</gene>
<sequence length="259" mass="27217">MPSYAVIGASRGIGLEYVRQLAGVPQNIVFALVRNRSKAIDLAVIAESSKNLYVVEGDVADAASIEVAAGQIAKINGGSLDILIHNAALLKNGTFFHTFADYESPEELDADFIESFKINVLGVIHTINAFLPLLRKGTTKKIIVIGAGGGDPDFVWKARQSRLAAYGTTKGASVVVTAKYAALLEDEGFTVVSLSPGLVNTGEVPGTADAWSDIIAGVQKANPGMELVAQDVADSVRTQLQIIDVVKQSDAGGLLSHRG</sequence>
<protein>
    <recommendedName>
        <fullName evidence="5">NAD(P)-binding protein</fullName>
    </recommendedName>
</protein>
<dbReference type="OMA" id="ERISWMM"/>
<dbReference type="AlphaFoldDB" id="A0A1C7LPK1"/>
<keyword evidence="2" id="KW-0521">NADP</keyword>
<evidence type="ECO:0000313" key="3">
    <source>
        <dbReference type="EMBL" id="OBZ66478.1"/>
    </source>
</evidence>
<evidence type="ECO:0008006" key="5">
    <source>
        <dbReference type="Google" id="ProtNLM"/>
    </source>
</evidence>
<dbReference type="SUPFAM" id="SSF51735">
    <property type="entry name" value="NAD(P)-binding Rossmann-fold domains"/>
    <property type="match status" value="1"/>
</dbReference>
<dbReference type="PRINTS" id="PR00081">
    <property type="entry name" value="GDHRDH"/>
</dbReference>
<dbReference type="EMBL" id="LUGG01000031">
    <property type="protein sequence ID" value="OBZ66478.1"/>
    <property type="molecule type" value="Genomic_DNA"/>
</dbReference>